<dbReference type="NCBIfam" id="TIGR01842">
    <property type="entry name" value="type_I_sec_PrtD"/>
    <property type="match status" value="1"/>
</dbReference>
<dbReference type="GO" id="GO:0005524">
    <property type="term" value="F:ATP binding"/>
    <property type="evidence" value="ECO:0007669"/>
    <property type="project" value="UniProtKB-KW"/>
</dbReference>
<evidence type="ECO:0000256" key="4">
    <source>
        <dbReference type="ARBA" id="ARBA00022692"/>
    </source>
</evidence>
<gene>
    <name evidence="12" type="ORF">SAMN04489760_12527</name>
</gene>
<evidence type="ECO:0000256" key="5">
    <source>
        <dbReference type="ARBA" id="ARBA00022741"/>
    </source>
</evidence>
<dbReference type="InterPro" id="IPR011527">
    <property type="entry name" value="ABC1_TM_dom"/>
</dbReference>
<evidence type="ECO:0000256" key="3">
    <source>
        <dbReference type="ARBA" id="ARBA00022475"/>
    </source>
</evidence>
<evidence type="ECO:0000256" key="1">
    <source>
        <dbReference type="ARBA" id="ARBA00004651"/>
    </source>
</evidence>
<dbReference type="SMART" id="SM00382">
    <property type="entry name" value="AAA"/>
    <property type="match status" value="1"/>
</dbReference>
<dbReference type="Gene3D" id="3.40.50.300">
    <property type="entry name" value="P-loop containing nucleotide triphosphate hydrolases"/>
    <property type="match status" value="1"/>
</dbReference>
<evidence type="ECO:0000256" key="6">
    <source>
        <dbReference type="ARBA" id="ARBA00022840"/>
    </source>
</evidence>
<comment type="subcellular location">
    <subcellularLocation>
        <location evidence="1">Cell membrane</location>
        <topology evidence="1">Multi-pass membrane protein</topology>
    </subcellularLocation>
</comment>
<dbReference type="InterPro" id="IPR039421">
    <property type="entry name" value="Type_1_exporter"/>
</dbReference>
<feature type="domain" description="ABC transmembrane type-1" evidence="11">
    <location>
        <begin position="31"/>
        <end position="308"/>
    </location>
</feature>
<dbReference type="GO" id="GO:0030256">
    <property type="term" value="C:type I protein secretion system complex"/>
    <property type="evidence" value="ECO:0007669"/>
    <property type="project" value="InterPro"/>
</dbReference>
<evidence type="ECO:0000256" key="8">
    <source>
        <dbReference type="ARBA" id="ARBA00023136"/>
    </source>
</evidence>
<dbReference type="GO" id="GO:0140359">
    <property type="term" value="F:ABC-type transporter activity"/>
    <property type="evidence" value="ECO:0007669"/>
    <property type="project" value="InterPro"/>
</dbReference>
<dbReference type="InterPro" id="IPR003593">
    <property type="entry name" value="AAA+_ATPase"/>
</dbReference>
<dbReference type="PROSITE" id="PS50893">
    <property type="entry name" value="ABC_TRANSPORTER_2"/>
    <property type="match status" value="1"/>
</dbReference>
<keyword evidence="13" id="KW-1185">Reference proteome</keyword>
<organism evidence="12 13">
    <name type="scientific">Syntrophus gentianae</name>
    <dbReference type="NCBI Taxonomy" id="43775"/>
    <lineage>
        <taxon>Bacteria</taxon>
        <taxon>Pseudomonadati</taxon>
        <taxon>Thermodesulfobacteriota</taxon>
        <taxon>Syntrophia</taxon>
        <taxon>Syntrophales</taxon>
        <taxon>Syntrophaceae</taxon>
        <taxon>Syntrophus</taxon>
    </lineage>
</organism>
<dbReference type="CDD" id="cd18586">
    <property type="entry name" value="ABC_6TM_PrtD_like"/>
    <property type="match status" value="1"/>
</dbReference>
<keyword evidence="8 9" id="KW-0472">Membrane</keyword>
<feature type="transmembrane region" description="Helical" evidence="9">
    <location>
        <begin position="67"/>
        <end position="87"/>
    </location>
</feature>
<name>A0A1H7ZQI4_9BACT</name>
<dbReference type="PROSITE" id="PS00211">
    <property type="entry name" value="ABC_TRANSPORTER_1"/>
    <property type="match status" value="1"/>
</dbReference>
<dbReference type="SUPFAM" id="SSF52540">
    <property type="entry name" value="P-loop containing nucleoside triphosphate hydrolases"/>
    <property type="match status" value="1"/>
</dbReference>
<evidence type="ECO:0000313" key="13">
    <source>
        <dbReference type="Proteomes" id="UP000198744"/>
    </source>
</evidence>
<dbReference type="RefSeq" id="WP_093884291.1">
    <property type="nucleotide sequence ID" value="NZ_FOBS01000025.1"/>
</dbReference>
<keyword evidence="4 9" id="KW-0812">Transmembrane</keyword>
<feature type="transmembrane region" description="Helical" evidence="9">
    <location>
        <begin position="30"/>
        <end position="55"/>
    </location>
</feature>
<dbReference type="OrthoDB" id="9760168at2"/>
<keyword evidence="3" id="KW-1003">Cell membrane</keyword>
<dbReference type="PANTHER" id="PTHR24221">
    <property type="entry name" value="ATP-BINDING CASSETTE SUB-FAMILY B"/>
    <property type="match status" value="1"/>
</dbReference>
<proteinExistence type="predicted"/>
<feature type="transmembrane region" description="Helical" evidence="9">
    <location>
        <begin position="142"/>
        <end position="161"/>
    </location>
</feature>
<dbReference type="FunFam" id="3.40.50.300:FF:001444">
    <property type="entry name" value="ABC transporter ATP-binding protein"/>
    <property type="match status" value="1"/>
</dbReference>
<dbReference type="STRING" id="43775.SAMN04489760_12527"/>
<accession>A0A1H7ZQI4</accession>
<dbReference type="InterPro" id="IPR047957">
    <property type="entry name" value="ABC_AprD-like_6TM"/>
</dbReference>
<keyword evidence="2" id="KW-0813">Transport</keyword>
<reference evidence="12 13" key="1">
    <citation type="submission" date="2016-10" db="EMBL/GenBank/DDBJ databases">
        <authorList>
            <person name="de Groot N.N."/>
        </authorList>
    </citation>
    <scope>NUCLEOTIDE SEQUENCE [LARGE SCALE GENOMIC DNA]</scope>
    <source>
        <strain evidence="12 13">DSM 8423</strain>
    </source>
</reference>
<sequence>MPNIFRRPLPTVEKKRNELRTVLLSFKNTFLAVGLFSFVVNMLLLVPAIYMLQIYDRVLTSRNQDTLVMLTVIMVLMYIGIGFLEWIRSQVLIRLGNSMDQRLSGKVFQAAFEKSLRFGSANATQYFHDLTGVRQFLTGSGLFAFFDFPWTPIFIVVIFFMHPWLGIFSILSAIFLLVMAALTELVSRKPLAEANRLYNSASSYAGANLRNAEVIEAMGMLGCVRKYWYRKHEHFLKLQALASERASVVSAVTKAARLTFQSSILGLGAYLAVKKDITPGMMIAASILLGRALQPVEMAIGTWKQFLATRTSYLRLGEILGILSEREEEMSLPAPTGVLTVKNLIAGPPGTNKQILKGVSFAANPGDVVAVIGPSASGKTTLARMIVGIWSPFAGEVRLDGADISKWDKAELGPYIGYLPQDIELLDGTVAQNIARFGEIDSEKVVKAAKATGIHEMVLQFHDGYDTPVGEGGLFLSGGQKQRIALARAIYDDPVLFVLDEPNSNLDETGELALLQTLVQLKAAKKTIFVITHRTSILRVVDKVLLLVNGISQAYGPRDEVLARLKKGPAPQPQPVMQAVQKIR</sequence>
<dbReference type="InterPro" id="IPR027417">
    <property type="entry name" value="P-loop_NTPase"/>
</dbReference>
<evidence type="ECO:0000313" key="12">
    <source>
        <dbReference type="EMBL" id="SEM59808.1"/>
    </source>
</evidence>
<dbReference type="GO" id="GO:0005886">
    <property type="term" value="C:plasma membrane"/>
    <property type="evidence" value="ECO:0007669"/>
    <property type="project" value="UniProtKB-SubCell"/>
</dbReference>
<dbReference type="FunFam" id="1.20.1560.10:FF:000109">
    <property type="entry name" value="Alkaline protease secretion ATP-binding protein aprD"/>
    <property type="match status" value="1"/>
</dbReference>
<evidence type="ECO:0000256" key="9">
    <source>
        <dbReference type="SAM" id="Phobius"/>
    </source>
</evidence>
<keyword evidence="7 9" id="KW-1133">Transmembrane helix</keyword>
<dbReference type="InterPro" id="IPR003439">
    <property type="entry name" value="ABC_transporter-like_ATP-bd"/>
</dbReference>
<dbReference type="Pfam" id="PF00664">
    <property type="entry name" value="ABC_membrane"/>
    <property type="match status" value="1"/>
</dbReference>
<dbReference type="InterPro" id="IPR036640">
    <property type="entry name" value="ABC1_TM_sf"/>
</dbReference>
<keyword evidence="6 12" id="KW-0067">ATP-binding</keyword>
<dbReference type="GO" id="GO:0016887">
    <property type="term" value="F:ATP hydrolysis activity"/>
    <property type="evidence" value="ECO:0007669"/>
    <property type="project" value="InterPro"/>
</dbReference>
<dbReference type="Proteomes" id="UP000198744">
    <property type="component" value="Unassembled WGS sequence"/>
</dbReference>
<dbReference type="AlphaFoldDB" id="A0A1H7ZQI4"/>
<evidence type="ECO:0000259" key="11">
    <source>
        <dbReference type="PROSITE" id="PS50929"/>
    </source>
</evidence>
<dbReference type="Pfam" id="PF00005">
    <property type="entry name" value="ABC_tran"/>
    <property type="match status" value="1"/>
</dbReference>
<evidence type="ECO:0000256" key="2">
    <source>
        <dbReference type="ARBA" id="ARBA00022448"/>
    </source>
</evidence>
<keyword evidence="5" id="KW-0547">Nucleotide-binding</keyword>
<dbReference type="PANTHER" id="PTHR24221:SF248">
    <property type="entry name" value="ABC TRANSPORTER TRANSMEMBRANE REGION"/>
    <property type="match status" value="1"/>
</dbReference>
<dbReference type="InterPro" id="IPR010128">
    <property type="entry name" value="ATPase_T1SS_PrtD-like"/>
</dbReference>
<dbReference type="PROSITE" id="PS50929">
    <property type="entry name" value="ABC_TM1F"/>
    <property type="match status" value="1"/>
</dbReference>
<feature type="transmembrane region" description="Helical" evidence="9">
    <location>
        <begin position="167"/>
        <end position="186"/>
    </location>
</feature>
<dbReference type="SUPFAM" id="SSF90123">
    <property type="entry name" value="ABC transporter transmembrane region"/>
    <property type="match status" value="1"/>
</dbReference>
<dbReference type="InterPro" id="IPR017871">
    <property type="entry name" value="ABC_transporter-like_CS"/>
</dbReference>
<evidence type="ECO:0000256" key="7">
    <source>
        <dbReference type="ARBA" id="ARBA00022989"/>
    </source>
</evidence>
<protein>
    <submittedName>
        <fullName evidence="12">ATP-binding cassette, subfamily C, EexD</fullName>
    </submittedName>
</protein>
<feature type="domain" description="ABC transporter" evidence="10">
    <location>
        <begin position="339"/>
        <end position="574"/>
    </location>
</feature>
<dbReference type="GO" id="GO:0030253">
    <property type="term" value="P:protein secretion by the type I secretion system"/>
    <property type="evidence" value="ECO:0007669"/>
    <property type="project" value="InterPro"/>
</dbReference>
<dbReference type="EMBL" id="FOBS01000025">
    <property type="protein sequence ID" value="SEM59808.1"/>
    <property type="molecule type" value="Genomic_DNA"/>
</dbReference>
<evidence type="ECO:0000259" key="10">
    <source>
        <dbReference type="PROSITE" id="PS50893"/>
    </source>
</evidence>
<dbReference type="Gene3D" id="1.20.1560.10">
    <property type="entry name" value="ABC transporter type 1, transmembrane domain"/>
    <property type="match status" value="1"/>
</dbReference>
<dbReference type="GO" id="GO:0034040">
    <property type="term" value="F:ATPase-coupled lipid transmembrane transporter activity"/>
    <property type="evidence" value="ECO:0007669"/>
    <property type="project" value="TreeGrafter"/>
</dbReference>